<evidence type="ECO:0000313" key="2">
    <source>
        <dbReference type="Proteomes" id="UP000276215"/>
    </source>
</evidence>
<protein>
    <submittedName>
        <fullName evidence="1">Uncharacterized protein</fullName>
    </submittedName>
</protein>
<organism evidence="1 2">
    <name type="scientific">Choiromyces venosus 120613-1</name>
    <dbReference type="NCBI Taxonomy" id="1336337"/>
    <lineage>
        <taxon>Eukaryota</taxon>
        <taxon>Fungi</taxon>
        <taxon>Dikarya</taxon>
        <taxon>Ascomycota</taxon>
        <taxon>Pezizomycotina</taxon>
        <taxon>Pezizomycetes</taxon>
        <taxon>Pezizales</taxon>
        <taxon>Tuberaceae</taxon>
        <taxon>Choiromyces</taxon>
    </lineage>
</organism>
<reference evidence="1 2" key="1">
    <citation type="journal article" date="2018" name="Nat. Ecol. Evol.">
        <title>Pezizomycetes genomes reveal the molecular basis of ectomycorrhizal truffle lifestyle.</title>
        <authorList>
            <person name="Murat C."/>
            <person name="Payen T."/>
            <person name="Noel B."/>
            <person name="Kuo A."/>
            <person name="Morin E."/>
            <person name="Chen J."/>
            <person name="Kohler A."/>
            <person name="Krizsan K."/>
            <person name="Balestrini R."/>
            <person name="Da Silva C."/>
            <person name="Montanini B."/>
            <person name="Hainaut M."/>
            <person name="Levati E."/>
            <person name="Barry K.W."/>
            <person name="Belfiori B."/>
            <person name="Cichocki N."/>
            <person name="Clum A."/>
            <person name="Dockter R.B."/>
            <person name="Fauchery L."/>
            <person name="Guy J."/>
            <person name="Iotti M."/>
            <person name="Le Tacon F."/>
            <person name="Lindquist E.A."/>
            <person name="Lipzen A."/>
            <person name="Malagnac F."/>
            <person name="Mello A."/>
            <person name="Molinier V."/>
            <person name="Miyauchi S."/>
            <person name="Poulain J."/>
            <person name="Riccioni C."/>
            <person name="Rubini A."/>
            <person name="Sitrit Y."/>
            <person name="Splivallo R."/>
            <person name="Traeger S."/>
            <person name="Wang M."/>
            <person name="Zifcakova L."/>
            <person name="Wipf D."/>
            <person name="Zambonelli A."/>
            <person name="Paolocci F."/>
            <person name="Nowrousian M."/>
            <person name="Ottonello S."/>
            <person name="Baldrian P."/>
            <person name="Spatafora J.W."/>
            <person name="Henrissat B."/>
            <person name="Nagy L.G."/>
            <person name="Aury J.M."/>
            <person name="Wincker P."/>
            <person name="Grigoriev I.V."/>
            <person name="Bonfante P."/>
            <person name="Martin F.M."/>
        </authorList>
    </citation>
    <scope>NUCLEOTIDE SEQUENCE [LARGE SCALE GENOMIC DNA]</scope>
    <source>
        <strain evidence="1 2">120613-1</strain>
    </source>
</reference>
<sequence length="62" mass="7040">MSPIQPTPVSHFLLINYQIHPTPACNSLEFAVGKSSLTCSSNCIHKHWRITSTDIFYSQLDY</sequence>
<dbReference type="Proteomes" id="UP000276215">
    <property type="component" value="Unassembled WGS sequence"/>
</dbReference>
<keyword evidence="2" id="KW-1185">Reference proteome</keyword>
<evidence type="ECO:0000313" key="1">
    <source>
        <dbReference type="EMBL" id="RPA91344.1"/>
    </source>
</evidence>
<proteinExistence type="predicted"/>
<name>A0A3N4JBY3_9PEZI</name>
<gene>
    <name evidence="1" type="ORF">L873DRAFT_1819683</name>
</gene>
<dbReference type="EMBL" id="ML120499">
    <property type="protein sequence ID" value="RPA91344.1"/>
    <property type="molecule type" value="Genomic_DNA"/>
</dbReference>
<dbReference type="AlphaFoldDB" id="A0A3N4JBY3"/>
<accession>A0A3N4JBY3</accession>